<keyword evidence="2" id="KW-0812">Transmembrane</keyword>
<evidence type="ECO:0000313" key="3">
    <source>
        <dbReference type="EMBL" id="MEU9581210.1"/>
    </source>
</evidence>
<evidence type="ECO:0000256" key="1">
    <source>
        <dbReference type="SAM" id="MobiDB-lite"/>
    </source>
</evidence>
<keyword evidence="2" id="KW-0472">Membrane</keyword>
<feature type="compositionally biased region" description="Low complexity" evidence="1">
    <location>
        <begin position="60"/>
        <end position="74"/>
    </location>
</feature>
<keyword evidence="4" id="KW-1185">Reference proteome</keyword>
<reference evidence="3 4" key="1">
    <citation type="submission" date="2024-06" db="EMBL/GenBank/DDBJ databases">
        <title>The Natural Products Discovery Center: Release of the First 8490 Sequenced Strains for Exploring Actinobacteria Biosynthetic Diversity.</title>
        <authorList>
            <person name="Kalkreuter E."/>
            <person name="Kautsar S.A."/>
            <person name="Yang D."/>
            <person name="Bader C.D."/>
            <person name="Teijaro C.N."/>
            <person name="Fluegel L."/>
            <person name="Davis C.M."/>
            <person name="Simpson J.R."/>
            <person name="Lauterbach L."/>
            <person name="Steele A.D."/>
            <person name="Gui C."/>
            <person name="Meng S."/>
            <person name="Li G."/>
            <person name="Viehrig K."/>
            <person name="Ye F."/>
            <person name="Su P."/>
            <person name="Kiefer A.F."/>
            <person name="Nichols A."/>
            <person name="Cepeda A.J."/>
            <person name="Yan W."/>
            <person name="Fan B."/>
            <person name="Jiang Y."/>
            <person name="Adhikari A."/>
            <person name="Zheng C.-J."/>
            <person name="Schuster L."/>
            <person name="Cowan T.M."/>
            <person name="Smanski M.J."/>
            <person name="Chevrette M.G."/>
            <person name="De Carvalho L.P.S."/>
            <person name="Shen B."/>
        </authorList>
    </citation>
    <scope>NUCLEOTIDE SEQUENCE [LARGE SCALE GENOMIC DNA]</scope>
    <source>
        <strain evidence="3 4">NPDC048117</strain>
    </source>
</reference>
<dbReference type="Proteomes" id="UP001551584">
    <property type="component" value="Unassembled WGS sequence"/>
</dbReference>
<feature type="transmembrane region" description="Helical" evidence="2">
    <location>
        <begin position="84"/>
        <end position="105"/>
    </location>
</feature>
<keyword evidence="2" id="KW-1133">Transmembrane helix</keyword>
<proteinExistence type="predicted"/>
<accession>A0ABV3EYC5</accession>
<organism evidence="3 4">
    <name type="scientific">Streptomyces chilikensis</name>
    <dbReference type="NCBI Taxonomy" id="1194079"/>
    <lineage>
        <taxon>Bacteria</taxon>
        <taxon>Bacillati</taxon>
        <taxon>Actinomycetota</taxon>
        <taxon>Actinomycetes</taxon>
        <taxon>Kitasatosporales</taxon>
        <taxon>Streptomycetaceae</taxon>
        <taxon>Streptomyces</taxon>
    </lineage>
</organism>
<evidence type="ECO:0008006" key="5">
    <source>
        <dbReference type="Google" id="ProtNLM"/>
    </source>
</evidence>
<dbReference type="RefSeq" id="WP_359277631.1">
    <property type="nucleotide sequence ID" value="NZ_JBEZNA010000105.1"/>
</dbReference>
<evidence type="ECO:0000256" key="2">
    <source>
        <dbReference type="SAM" id="Phobius"/>
    </source>
</evidence>
<protein>
    <recommendedName>
        <fullName evidence="5">Integral membrane protein</fullName>
    </recommendedName>
</protein>
<name>A0ABV3EYC5_9ACTN</name>
<gene>
    <name evidence="3" type="ORF">AB0D95_28735</name>
</gene>
<feature type="transmembrane region" description="Helical" evidence="2">
    <location>
        <begin position="111"/>
        <end position="132"/>
    </location>
</feature>
<comment type="caution">
    <text evidence="3">The sequence shown here is derived from an EMBL/GenBank/DDBJ whole genome shotgun (WGS) entry which is preliminary data.</text>
</comment>
<feature type="region of interest" description="Disordered" evidence="1">
    <location>
        <begin position="53"/>
        <end position="74"/>
    </location>
</feature>
<dbReference type="EMBL" id="JBEZNA010000105">
    <property type="protein sequence ID" value="MEU9581210.1"/>
    <property type="molecule type" value="Genomic_DNA"/>
</dbReference>
<evidence type="ECO:0000313" key="4">
    <source>
        <dbReference type="Proteomes" id="UP001551584"/>
    </source>
</evidence>
<sequence>MTGMDAAARAQGGETAQDLAATVEARKELGPEYEDALIESFLERVERRMRRREGEERVVAARAPGAAPAPAAARPAGDGWGERYGFGMVSLVLAVPLSAIGAGTAGLPGLLVAWLGIVGVNAVQVTGGFGPVRRRAPRD</sequence>